<evidence type="ECO:0000313" key="1">
    <source>
        <dbReference type="EMBL" id="MDR8264247.1"/>
    </source>
</evidence>
<name>A0ABD5DIN7_ACIBA</name>
<feature type="non-terminal residue" evidence="1">
    <location>
        <position position="1"/>
    </location>
</feature>
<proteinExistence type="predicted"/>
<dbReference type="AlphaFoldDB" id="A0ABD5DIN7"/>
<accession>A0ABD5DIN7</accession>
<dbReference type="EMBL" id="VMBB01001602">
    <property type="protein sequence ID" value="MDR8264247.1"/>
    <property type="molecule type" value="Genomic_DNA"/>
</dbReference>
<protein>
    <submittedName>
        <fullName evidence="1">Uncharacterized protein</fullName>
    </submittedName>
</protein>
<comment type="caution">
    <text evidence="1">The sequence shown here is derived from an EMBL/GenBank/DDBJ whole genome shotgun (WGS) entry which is preliminary data.</text>
</comment>
<sequence length="78" mass="9252">VNRQYVKNVKGYIAGSNGFDMKGVSEKDFDSYLNQFLKTQEETEKLRDQYRDKDTLAEKEYLKRIGELKLHFKDAELK</sequence>
<feature type="non-terminal residue" evidence="1">
    <location>
        <position position="78"/>
    </location>
</feature>
<gene>
    <name evidence="1" type="ORF">FPK87_27895</name>
</gene>
<organism evidence="1">
    <name type="scientific">Acinetobacter baumannii</name>
    <dbReference type="NCBI Taxonomy" id="470"/>
    <lineage>
        <taxon>Bacteria</taxon>
        <taxon>Pseudomonadati</taxon>
        <taxon>Pseudomonadota</taxon>
        <taxon>Gammaproteobacteria</taxon>
        <taxon>Moraxellales</taxon>
        <taxon>Moraxellaceae</taxon>
        <taxon>Acinetobacter</taxon>
        <taxon>Acinetobacter calcoaceticus/baumannii complex</taxon>
    </lineage>
</organism>
<reference evidence="1" key="1">
    <citation type="submission" date="2019-07" db="EMBL/GenBank/DDBJ databases">
        <title>Biological characteristics of mucoid Acinetobacter baumannii from a general hospital in China.</title>
        <authorList>
            <person name="Hua X."/>
            <person name="Yu Y."/>
        </authorList>
    </citation>
    <scope>NUCLEOTIDE SEQUENCE [LARGE SCALE GENOMIC DNA]</scope>
    <source>
        <strain evidence="1">N41</strain>
    </source>
</reference>